<evidence type="ECO:0000256" key="5">
    <source>
        <dbReference type="ARBA" id="ARBA00022741"/>
    </source>
</evidence>
<reference evidence="12" key="1">
    <citation type="journal article" date="2014" name="Int. J. Syst. Evol. Microbiol.">
        <title>Complete genome sequence of Corynebacterium casei LMG S-19264T (=DSM 44701T), isolated from a smear-ripened cheese.</title>
        <authorList>
            <consortium name="US DOE Joint Genome Institute (JGI-PGF)"/>
            <person name="Walter F."/>
            <person name="Albersmeier A."/>
            <person name="Kalinowski J."/>
            <person name="Ruckert C."/>
        </authorList>
    </citation>
    <scope>NUCLEOTIDE SEQUENCE</scope>
    <source>
        <strain evidence="12">CGMCC 1.15367</strain>
    </source>
</reference>
<dbReference type="GO" id="GO:0042242">
    <property type="term" value="F:cobyrinic acid a,c-diamide synthase activity"/>
    <property type="evidence" value="ECO:0007669"/>
    <property type="project" value="InterPro"/>
</dbReference>
<keyword evidence="8 9" id="KW-0315">Glutamine amidotransferase</keyword>
<dbReference type="EMBL" id="BMIQ01000007">
    <property type="protein sequence ID" value="GGE17135.1"/>
    <property type="molecule type" value="Genomic_DNA"/>
</dbReference>
<feature type="domain" description="CobB/CobQ-like glutamine amidotransferase" evidence="11">
    <location>
        <begin position="239"/>
        <end position="425"/>
    </location>
</feature>
<dbReference type="InterPro" id="IPR029062">
    <property type="entry name" value="Class_I_gatase-like"/>
</dbReference>
<evidence type="ECO:0000256" key="1">
    <source>
        <dbReference type="ARBA" id="ARBA00001946"/>
    </source>
</evidence>
<dbReference type="RefSeq" id="WP_188911649.1">
    <property type="nucleotide sequence ID" value="NZ_BMIQ01000007.1"/>
</dbReference>
<dbReference type="InterPro" id="IPR004484">
    <property type="entry name" value="CbiA/CobB_synth"/>
</dbReference>
<comment type="function">
    <text evidence="9">Catalyzes the ATP-dependent amidation of the two carboxylate groups at positions a and c of hydrogenobyrinate, using either L-glutamine or ammonia as the nitrogen source.</text>
</comment>
<dbReference type="GO" id="GO:0043802">
    <property type="term" value="F:hydrogenobyrinic acid a,c-diamide synthase (glutamine-hydrolysing) activity"/>
    <property type="evidence" value="ECO:0007669"/>
    <property type="project" value="UniProtKB-UniRule"/>
</dbReference>
<dbReference type="Pfam" id="PF01656">
    <property type="entry name" value="CbiA"/>
    <property type="match status" value="1"/>
</dbReference>
<dbReference type="NCBIfam" id="NF002204">
    <property type="entry name" value="PRK01077.1"/>
    <property type="match status" value="1"/>
</dbReference>
<evidence type="ECO:0000256" key="2">
    <source>
        <dbReference type="ARBA" id="ARBA00006205"/>
    </source>
</evidence>
<keyword evidence="13" id="KW-1185">Reference proteome</keyword>
<evidence type="ECO:0000259" key="10">
    <source>
        <dbReference type="Pfam" id="PF01656"/>
    </source>
</evidence>
<comment type="caution">
    <text evidence="12">The sequence shown here is derived from an EMBL/GenBank/DDBJ whole genome shotgun (WGS) entry which is preliminary data.</text>
</comment>
<dbReference type="PROSITE" id="PS51274">
    <property type="entry name" value="GATASE_COBBQ"/>
    <property type="match status" value="1"/>
</dbReference>
<comment type="similarity">
    <text evidence="2">Belongs to the CobB/CobQ family. CobQ subfamily.</text>
</comment>
<evidence type="ECO:0000256" key="9">
    <source>
        <dbReference type="HAMAP-Rule" id="MF_00027"/>
    </source>
</evidence>
<comment type="similarity">
    <text evidence="9">Belongs to the CobB/CbiA family.</text>
</comment>
<sequence>MTGVLIAAPASGSGKTTVTLGLLRALARAGRSVASAKAGPDYIDPAFHAAASGAPCVNLDPWAMRPALLAALSGEAEGELLVVEGMMGLFDGAADGTGSAADLALRLGLAVVLVVDCARQSHSVAALVRGFRDHRPDLALAGVILNRVASPRHEALLRAALAPLALPVLGALPTREDLGLPSRHLGLVQAGEHPALEAFIERAADWVAAGLDLAALATLAARDLPRDMAVARLAPLGRRIAVARDEAFAFAYPHLLAGWRRDGAELAFFSPLGDEAPEVGADAVFLPGGYPELHAGRLAGAERFRAGLTAAADRGAAIYGECGGYMVLGDGLEDAEGRRHRMLGLLPLETSFARRRRQLGYRRLRPLGGFPWREGLLAGHEFHYASTIREGAAERLFAATDAAGDPLGAMGLRRGRVGGSFCHVIDRAE</sequence>
<dbReference type="GO" id="GO:0009236">
    <property type="term" value="P:cobalamin biosynthetic process"/>
    <property type="evidence" value="ECO:0007669"/>
    <property type="project" value="UniProtKB-UniRule"/>
</dbReference>
<dbReference type="PANTHER" id="PTHR43873:SF1">
    <property type="entry name" value="COBYRINATE A,C-DIAMIDE SYNTHASE"/>
    <property type="match status" value="1"/>
</dbReference>
<dbReference type="InterPro" id="IPR002586">
    <property type="entry name" value="CobQ/CobB/MinD/ParA_Nub-bd_dom"/>
</dbReference>
<keyword evidence="5 9" id="KW-0547">Nucleotide-binding</keyword>
<dbReference type="Pfam" id="PF07685">
    <property type="entry name" value="GATase_3"/>
    <property type="match status" value="1"/>
</dbReference>
<dbReference type="SUPFAM" id="SSF52540">
    <property type="entry name" value="P-loop containing nucleoside triphosphate hydrolases"/>
    <property type="match status" value="1"/>
</dbReference>
<comment type="catalytic activity">
    <reaction evidence="9">
        <text>hydrogenobyrinate + 2 L-glutamine + 2 ATP + 2 H2O = hydrogenobyrinate a,c-diamide + 2 L-glutamate + 2 ADP + 2 phosphate + 2 H(+)</text>
        <dbReference type="Rhea" id="RHEA:12544"/>
        <dbReference type="ChEBI" id="CHEBI:15377"/>
        <dbReference type="ChEBI" id="CHEBI:15378"/>
        <dbReference type="ChEBI" id="CHEBI:29985"/>
        <dbReference type="ChEBI" id="CHEBI:30616"/>
        <dbReference type="ChEBI" id="CHEBI:43474"/>
        <dbReference type="ChEBI" id="CHEBI:58359"/>
        <dbReference type="ChEBI" id="CHEBI:77873"/>
        <dbReference type="ChEBI" id="CHEBI:77874"/>
        <dbReference type="ChEBI" id="CHEBI:456216"/>
        <dbReference type="EC" id="6.3.5.9"/>
    </reaction>
</comment>
<evidence type="ECO:0000256" key="8">
    <source>
        <dbReference type="ARBA" id="ARBA00022962"/>
    </source>
</evidence>
<dbReference type="HAMAP" id="MF_00027">
    <property type="entry name" value="CobB_CbiA"/>
    <property type="match status" value="1"/>
</dbReference>
<comment type="domain">
    <text evidence="9">Comprises of two domains. The C-terminal domain contains the binding site for glutamine and catalyzes the hydrolysis of this substrate to glutamate and ammonia. The N-terminal domain is anticipated to bind ATP and hydrogenobyrinate and catalyzes the ultimate synthesis of the diamide product. The ammonia produced via the glutaminase domain is probably translocated to the adjacent domain via a molecular tunnel, where it reacts with an activated intermediate.</text>
</comment>
<evidence type="ECO:0000256" key="3">
    <source>
        <dbReference type="ARBA" id="ARBA00022573"/>
    </source>
</evidence>
<comment type="cofactor">
    <cofactor evidence="1 9">
        <name>Mg(2+)</name>
        <dbReference type="ChEBI" id="CHEBI:18420"/>
    </cofactor>
</comment>
<feature type="active site" description="Nucleophile" evidence="9">
    <location>
        <position position="322"/>
    </location>
</feature>
<protein>
    <recommendedName>
        <fullName evidence="9">Hydrogenobyrinate a,c-diamide synthase</fullName>
        <ecNumber evidence="9">6.3.5.9</ecNumber>
    </recommendedName>
    <alternativeName>
        <fullName evidence="9">Hydrogenobyrinic acid a,c-diamide synthase</fullName>
    </alternativeName>
</protein>
<feature type="site" description="Increases nucleophilicity of active site Cys" evidence="9">
    <location>
        <position position="423"/>
    </location>
</feature>
<evidence type="ECO:0000313" key="13">
    <source>
        <dbReference type="Proteomes" id="UP000644699"/>
    </source>
</evidence>
<dbReference type="Gene3D" id="3.40.50.300">
    <property type="entry name" value="P-loop containing nucleotide triphosphate hydrolases"/>
    <property type="match status" value="1"/>
</dbReference>
<comment type="miscellaneous">
    <text evidence="9">The a and c carboxylates of hydrogenobyrinate are activated for nucleophilic attack via formation of a phosphorylated intermediate by ATP. CobB catalyzes first the amidation of the c-carboxylate, and then that of the a-carboxylate.</text>
</comment>
<name>A0A916ZWQ0_9HYPH</name>
<dbReference type="SUPFAM" id="SSF52317">
    <property type="entry name" value="Class I glutamine amidotransferase-like"/>
    <property type="match status" value="1"/>
</dbReference>
<accession>A0A916ZWQ0</accession>
<evidence type="ECO:0000313" key="12">
    <source>
        <dbReference type="EMBL" id="GGE17135.1"/>
    </source>
</evidence>
<keyword evidence="3 9" id="KW-0169">Cobalamin biosynthesis</keyword>
<comment type="pathway">
    <text evidence="9">Cofactor biosynthesis; adenosylcobalamin biosynthesis; cob(II)yrinate a,c-diamide from precorrin-2 (aerobic route): step 9/10.</text>
</comment>
<keyword evidence="6 9" id="KW-0067">ATP-binding</keyword>
<dbReference type="AlphaFoldDB" id="A0A916ZWQ0"/>
<dbReference type="PANTHER" id="PTHR43873">
    <property type="entry name" value="COBYRINATE A,C-DIAMIDE SYNTHASE"/>
    <property type="match status" value="1"/>
</dbReference>
<dbReference type="InterPro" id="IPR027417">
    <property type="entry name" value="P-loop_NTPase"/>
</dbReference>
<keyword evidence="4 9" id="KW-0436">Ligase</keyword>
<evidence type="ECO:0000259" key="11">
    <source>
        <dbReference type="Pfam" id="PF07685"/>
    </source>
</evidence>
<reference evidence="12" key="2">
    <citation type="submission" date="2020-09" db="EMBL/GenBank/DDBJ databases">
        <authorList>
            <person name="Sun Q."/>
            <person name="Zhou Y."/>
        </authorList>
    </citation>
    <scope>NUCLEOTIDE SEQUENCE</scope>
    <source>
        <strain evidence="12">CGMCC 1.15367</strain>
    </source>
</reference>
<gene>
    <name evidence="9 12" type="primary">cobB</name>
    <name evidence="12" type="ORF">GCM10011390_40300</name>
</gene>
<dbReference type="Proteomes" id="UP000644699">
    <property type="component" value="Unassembled WGS sequence"/>
</dbReference>
<keyword evidence="7 9" id="KW-0460">Magnesium</keyword>
<evidence type="ECO:0000256" key="4">
    <source>
        <dbReference type="ARBA" id="ARBA00022598"/>
    </source>
</evidence>
<dbReference type="GO" id="GO:0005524">
    <property type="term" value="F:ATP binding"/>
    <property type="evidence" value="ECO:0007669"/>
    <property type="project" value="UniProtKB-UniRule"/>
</dbReference>
<organism evidence="12 13">
    <name type="scientific">Aureimonas endophytica</name>
    <dbReference type="NCBI Taxonomy" id="2027858"/>
    <lineage>
        <taxon>Bacteria</taxon>
        <taxon>Pseudomonadati</taxon>
        <taxon>Pseudomonadota</taxon>
        <taxon>Alphaproteobacteria</taxon>
        <taxon>Hyphomicrobiales</taxon>
        <taxon>Aurantimonadaceae</taxon>
        <taxon>Aureimonas</taxon>
    </lineage>
</organism>
<dbReference type="EC" id="6.3.5.9" evidence="9"/>
<evidence type="ECO:0000256" key="6">
    <source>
        <dbReference type="ARBA" id="ARBA00022840"/>
    </source>
</evidence>
<dbReference type="Gene3D" id="3.40.50.880">
    <property type="match status" value="1"/>
</dbReference>
<dbReference type="InterPro" id="IPR011698">
    <property type="entry name" value="GATase_3"/>
</dbReference>
<feature type="domain" description="CobQ/CobB/MinD/ParA nucleotide binding" evidence="10">
    <location>
        <begin position="5"/>
        <end position="185"/>
    </location>
</feature>
<dbReference type="NCBIfam" id="TIGR00379">
    <property type="entry name" value="cobB"/>
    <property type="match status" value="1"/>
</dbReference>
<evidence type="ECO:0000256" key="7">
    <source>
        <dbReference type="ARBA" id="ARBA00022842"/>
    </source>
</evidence>
<proteinExistence type="inferred from homology"/>